<dbReference type="CDD" id="cd00887">
    <property type="entry name" value="MoeA"/>
    <property type="match status" value="1"/>
</dbReference>
<dbReference type="Gene3D" id="3.40.980.10">
    <property type="entry name" value="MoaB/Mog-like domain"/>
    <property type="match status" value="1"/>
</dbReference>
<comment type="function">
    <text evidence="1 10">Catalyzes the insertion of molybdate into adenylated molybdopterin with the concomitant release of AMP.</text>
</comment>
<dbReference type="Pfam" id="PF00994">
    <property type="entry name" value="MoCF_biosynth"/>
    <property type="match status" value="1"/>
</dbReference>
<dbReference type="GO" id="GO:0006777">
    <property type="term" value="P:Mo-molybdopterin cofactor biosynthetic process"/>
    <property type="evidence" value="ECO:0007669"/>
    <property type="project" value="UniProtKB-UniRule"/>
</dbReference>
<protein>
    <recommendedName>
        <fullName evidence="6 10">Molybdopterin molybdenumtransferase</fullName>
        <ecNumber evidence="5 10">2.10.1.1</ecNumber>
    </recommendedName>
</protein>
<evidence type="ECO:0000313" key="12">
    <source>
        <dbReference type="EMBL" id="HIV39758.1"/>
    </source>
</evidence>
<dbReference type="SUPFAM" id="SSF63882">
    <property type="entry name" value="MoeA N-terminal region -like"/>
    <property type="match status" value="1"/>
</dbReference>
<dbReference type="NCBIfam" id="TIGR00177">
    <property type="entry name" value="molyb_syn"/>
    <property type="match status" value="1"/>
</dbReference>
<evidence type="ECO:0000256" key="7">
    <source>
        <dbReference type="ARBA" id="ARBA00022505"/>
    </source>
</evidence>
<reference evidence="12" key="2">
    <citation type="submission" date="2021-04" db="EMBL/GenBank/DDBJ databases">
        <authorList>
            <person name="Gilroy R."/>
        </authorList>
    </citation>
    <scope>NUCLEOTIDE SEQUENCE</scope>
    <source>
        <strain evidence="12">CHK195-9823</strain>
    </source>
</reference>
<dbReference type="GO" id="GO:0005737">
    <property type="term" value="C:cytoplasm"/>
    <property type="evidence" value="ECO:0007669"/>
    <property type="project" value="TreeGrafter"/>
</dbReference>
<sequence length="410" mass="43672">MKLLKVDTLEQAREKLLAQITWDMGKTEKIPVEKSGGRILACDVLAESPLPYFPRATVDGYGVRAADTQGAGESIPVFLEVKEEVEIGTVPSCEITGGTCAYVPTGGMIPRGADAMVMVEYTEPFDTSHIAVYSSVPSGAGILQIGEDVEKDQIILTRGTRLGAAQIGALAGNGIREAEVYKPLKVTILSTGDELTEPGCPLKPGCIYDINTPALARMGEEMGFEIVHTQVLPDREEVIEQALRQGLRSSDLIVISGGSSQGKKDMTSRILDRISNPGVFTHGLALKPGKPTILGVDKESESVLMGLPGHPGAALVVFRLLAGWLERQRTGCPEKPRVPAVMESNVPAAPGKDTILMVRLFPGEDGVYTARPVLGKSGLMRTLTGSDGFVRIPLGKEGLKTGETVMAELL</sequence>
<evidence type="ECO:0000256" key="8">
    <source>
        <dbReference type="ARBA" id="ARBA00023150"/>
    </source>
</evidence>
<evidence type="ECO:0000256" key="2">
    <source>
        <dbReference type="ARBA" id="ARBA00003487"/>
    </source>
</evidence>
<dbReference type="Gene3D" id="2.170.190.11">
    <property type="entry name" value="Molybdopterin biosynthesis moea protein, domain 3"/>
    <property type="match status" value="1"/>
</dbReference>
<dbReference type="SMART" id="SM00852">
    <property type="entry name" value="MoCF_biosynth"/>
    <property type="match status" value="1"/>
</dbReference>
<name>A0A9D1PGC8_9FIRM</name>
<dbReference type="SUPFAM" id="SSF63867">
    <property type="entry name" value="MoeA C-terminal domain-like"/>
    <property type="match status" value="1"/>
</dbReference>
<dbReference type="Gene3D" id="2.40.340.10">
    <property type="entry name" value="MoeA, C-terminal, domain IV"/>
    <property type="match status" value="1"/>
</dbReference>
<dbReference type="Pfam" id="PF03454">
    <property type="entry name" value="MoeA_C"/>
    <property type="match status" value="1"/>
</dbReference>
<proteinExistence type="inferred from homology"/>
<dbReference type="InterPro" id="IPR005111">
    <property type="entry name" value="MoeA_C_domain_IV"/>
</dbReference>
<keyword evidence="8 10" id="KW-0501">Molybdenum cofactor biosynthesis</keyword>
<dbReference type="EC" id="2.10.1.1" evidence="5 10"/>
<dbReference type="Gene3D" id="3.90.105.10">
    <property type="entry name" value="Molybdopterin biosynthesis moea protein, domain 2"/>
    <property type="match status" value="1"/>
</dbReference>
<evidence type="ECO:0000256" key="3">
    <source>
        <dbReference type="ARBA" id="ARBA00005046"/>
    </source>
</evidence>
<dbReference type="SUPFAM" id="SSF53218">
    <property type="entry name" value="Molybdenum cofactor biosynthesis proteins"/>
    <property type="match status" value="1"/>
</dbReference>
<comment type="cofactor">
    <cofactor evidence="10">
        <name>Mg(2+)</name>
        <dbReference type="ChEBI" id="CHEBI:18420"/>
    </cofactor>
</comment>
<dbReference type="InterPro" id="IPR036425">
    <property type="entry name" value="MoaB/Mog-like_dom_sf"/>
</dbReference>
<dbReference type="InterPro" id="IPR036135">
    <property type="entry name" value="MoeA_linker/N_sf"/>
</dbReference>
<dbReference type="AlphaFoldDB" id="A0A9D1PGC8"/>
<keyword evidence="10" id="KW-0808">Transferase</keyword>
<dbReference type="InterPro" id="IPR001453">
    <property type="entry name" value="MoaB/Mog_dom"/>
</dbReference>
<dbReference type="InterPro" id="IPR036688">
    <property type="entry name" value="MoeA_C_domain_IV_sf"/>
</dbReference>
<organism evidence="12 13">
    <name type="scientific">Candidatus Blautia stercorigallinarum</name>
    <dbReference type="NCBI Taxonomy" id="2838501"/>
    <lineage>
        <taxon>Bacteria</taxon>
        <taxon>Bacillati</taxon>
        <taxon>Bacillota</taxon>
        <taxon>Clostridia</taxon>
        <taxon>Lachnospirales</taxon>
        <taxon>Lachnospiraceae</taxon>
        <taxon>Blautia</taxon>
    </lineage>
</organism>
<evidence type="ECO:0000313" key="13">
    <source>
        <dbReference type="Proteomes" id="UP000886814"/>
    </source>
</evidence>
<comment type="caution">
    <text evidence="12">The sequence shown here is derived from an EMBL/GenBank/DDBJ whole genome shotgun (WGS) entry which is preliminary data.</text>
</comment>
<comment type="function">
    <text evidence="2">May be involved in the biosynthesis of molybdopterin.</text>
</comment>
<keyword evidence="7 10" id="KW-0500">Molybdenum</keyword>
<comment type="pathway">
    <text evidence="3 10">Cofactor biosynthesis; molybdopterin biosynthesis.</text>
</comment>
<evidence type="ECO:0000256" key="9">
    <source>
        <dbReference type="ARBA" id="ARBA00047317"/>
    </source>
</evidence>
<accession>A0A9D1PGC8</accession>
<keyword evidence="10" id="KW-0479">Metal-binding</keyword>
<evidence type="ECO:0000256" key="4">
    <source>
        <dbReference type="ARBA" id="ARBA00010763"/>
    </source>
</evidence>
<dbReference type="PANTHER" id="PTHR10192:SF5">
    <property type="entry name" value="GEPHYRIN"/>
    <property type="match status" value="1"/>
</dbReference>
<gene>
    <name evidence="12" type="ORF">H9747_12325</name>
</gene>
<evidence type="ECO:0000259" key="11">
    <source>
        <dbReference type="SMART" id="SM00852"/>
    </source>
</evidence>
<keyword evidence="10" id="KW-0460">Magnesium</keyword>
<feature type="domain" description="MoaB/Mog" evidence="11">
    <location>
        <begin position="187"/>
        <end position="328"/>
    </location>
</feature>
<dbReference type="InterPro" id="IPR038987">
    <property type="entry name" value="MoeA-like"/>
</dbReference>
<comment type="similarity">
    <text evidence="4 10">Belongs to the MoeA family.</text>
</comment>
<dbReference type="GO" id="GO:0061599">
    <property type="term" value="F:molybdopterin molybdotransferase activity"/>
    <property type="evidence" value="ECO:0007669"/>
    <property type="project" value="UniProtKB-UniRule"/>
</dbReference>
<comment type="catalytic activity">
    <reaction evidence="9">
        <text>adenylyl-molybdopterin + molybdate = Mo-molybdopterin + AMP + H(+)</text>
        <dbReference type="Rhea" id="RHEA:35047"/>
        <dbReference type="ChEBI" id="CHEBI:15378"/>
        <dbReference type="ChEBI" id="CHEBI:36264"/>
        <dbReference type="ChEBI" id="CHEBI:62727"/>
        <dbReference type="ChEBI" id="CHEBI:71302"/>
        <dbReference type="ChEBI" id="CHEBI:456215"/>
        <dbReference type="EC" id="2.10.1.1"/>
    </reaction>
</comment>
<dbReference type="EMBL" id="DXIQ01000086">
    <property type="protein sequence ID" value="HIV39758.1"/>
    <property type="molecule type" value="Genomic_DNA"/>
</dbReference>
<dbReference type="Pfam" id="PF03453">
    <property type="entry name" value="MoeA_N"/>
    <property type="match status" value="1"/>
</dbReference>
<dbReference type="Proteomes" id="UP000886814">
    <property type="component" value="Unassembled WGS sequence"/>
</dbReference>
<dbReference type="InterPro" id="IPR008284">
    <property type="entry name" value="MoCF_biosynth_CS"/>
</dbReference>
<reference evidence="12" key="1">
    <citation type="journal article" date="2021" name="PeerJ">
        <title>Extensive microbial diversity within the chicken gut microbiome revealed by metagenomics and culture.</title>
        <authorList>
            <person name="Gilroy R."/>
            <person name="Ravi A."/>
            <person name="Getino M."/>
            <person name="Pursley I."/>
            <person name="Horton D.L."/>
            <person name="Alikhan N.F."/>
            <person name="Baker D."/>
            <person name="Gharbi K."/>
            <person name="Hall N."/>
            <person name="Watson M."/>
            <person name="Adriaenssens E.M."/>
            <person name="Foster-Nyarko E."/>
            <person name="Jarju S."/>
            <person name="Secka A."/>
            <person name="Antonio M."/>
            <person name="Oren A."/>
            <person name="Chaudhuri R.R."/>
            <person name="La Ragione R."/>
            <person name="Hildebrand F."/>
            <person name="Pallen M.J."/>
        </authorList>
    </citation>
    <scope>NUCLEOTIDE SEQUENCE</scope>
    <source>
        <strain evidence="12">CHK195-9823</strain>
    </source>
</reference>
<dbReference type="InterPro" id="IPR005110">
    <property type="entry name" value="MoeA_linker/N"/>
</dbReference>
<dbReference type="GO" id="GO:0046872">
    <property type="term" value="F:metal ion binding"/>
    <property type="evidence" value="ECO:0007669"/>
    <property type="project" value="UniProtKB-UniRule"/>
</dbReference>
<dbReference type="PANTHER" id="PTHR10192">
    <property type="entry name" value="MOLYBDOPTERIN BIOSYNTHESIS PROTEIN"/>
    <property type="match status" value="1"/>
</dbReference>
<evidence type="ECO:0000256" key="5">
    <source>
        <dbReference type="ARBA" id="ARBA00013269"/>
    </source>
</evidence>
<evidence type="ECO:0000256" key="10">
    <source>
        <dbReference type="RuleBase" id="RU365090"/>
    </source>
</evidence>
<evidence type="ECO:0000256" key="1">
    <source>
        <dbReference type="ARBA" id="ARBA00002901"/>
    </source>
</evidence>
<evidence type="ECO:0000256" key="6">
    <source>
        <dbReference type="ARBA" id="ARBA00021108"/>
    </source>
</evidence>
<dbReference type="PROSITE" id="PS01079">
    <property type="entry name" value="MOCF_BIOSYNTHESIS_2"/>
    <property type="match status" value="1"/>
</dbReference>